<accession>A0A915KWE9</accession>
<dbReference type="WBParaSite" id="nRc.2.0.1.t43131-RA">
    <property type="protein sequence ID" value="nRc.2.0.1.t43131-RA"/>
    <property type="gene ID" value="nRc.2.0.1.g43131"/>
</dbReference>
<reference evidence="2" key="1">
    <citation type="submission" date="2022-11" db="UniProtKB">
        <authorList>
            <consortium name="WormBaseParasite"/>
        </authorList>
    </citation>
    <scope>IDENTIFICATION</scope>
</reference>
<organism evidence="1 2">
    <name type="scientific">Romanomermis culicivorax</name>
    <name type="common">Nematode worm</name>
    <dbReference type="NCBI Taxonomy" id="13658"/>
    <lineage>
        <taxon>Eukaryota</taxon>
        <taxon>Metazoa</taxon>
        <taxon>Ecdysozoa</taxon>
        <taxon>Nematoda</taxon>
        <taxon>Enoplea</taxon>
        <taxon>Dorylaimia</taxon>
        <taxon>Mermithida</taxon>
        <taxon>Mermithoidea</taxon>
        <taxon>Mermithidae</taxon>
        <taxon>Romanomermis</taxon>
    </lineage>
</organism>
<dbReference type="AlphaFoldDB" id="A0A915KWE9"/>
<sequence length="63" mass="7484">YNVKRVLRIHELDQWFEATFGCWPTNPKEPRMCGFDIKKVLQDKVAALFKRREVDNPMGNKFA</sequence>
<keyword evidence="1" id="KW-1185">Reference proteome</keyword>
<name>A0A915KWE9_ROMCU</name>
<evidence type="ECO:0000313" key="2">
    <source>
        <dbReference type="WBParaSite" id="nRc.2.0.1.t43131-RA"/>
    </source>
</evidence>
<proteinExistence type="predicted"/>
<protein>
    <submittedName>
        <fullName evidence="2">Uncharacterized protein</fullName>
    </submittedName>
</protein>
<evidence type="ECO:0000313" key="1">
    <source>
        <dbReference type="Proteomes" id="UP000887565"/>
    </source>
</evidence>
<dbReference type="Proteomes" id="UP000887565">
    <property type="component" value="Unplaced"/>
</dbReference>